<organism evidence="2 3">
    <name type="scientific">Rhizorhabdus histidinilytica</name>
    <dbReference type="NCBI Taxonomy" id="439228"/>
    <lineage>
        <taxon>Bacteria</taxon>
        <taxon>Pseudomonadati</taxon>
        <taxon>Pseudomonadota</taxon>
        <taxon>Alphaproteobacteria</taxon>
        <taxon>Sphingomonadales</taxon>
        <taxon>Sphingomonadaceae</taxon>
        <taxon>Rhizorhabdus</taxon>
    </lineage>
</organism>
<name>A0A1T5ARC3_9SPHN</name>
<keyword evidence="1" id="KW-0732">Signal</keyword>
<dbReference type="Proteomes" id="UP000189818">
    <property type="component" value="Unassembled WGS sequence"/>
</dbReference>
<proteinExistence type="predicted"/>
<evidence type="ECO:0000256" key="1">
    <source>
        <dbReference type="SAM" id="SignalP"/>
    </source>
</evidence>
<dbReference type="Pfam" id="PF13689">
    <property type="entry name" value="DUF4154"/>
    <property type="match status" value="1"/>
</dbReference>
<accession>A0A1T5ARC3</accession>
<reference evidence="3" key="1">
    <citation type="submission" date="2017-02" db="EMBL/GenBank/DDBJ databases">
        <authorList>
            <person name="Varghese N."/>
            <person name="Submissions S."/>
        </authorList>
    </citation>
    <scope>NUCLEOTIDE SEQUENCE [LARGE SCALE GENOMIC DNA]</scope>
    <source>
        <strain evidence="3">UM2</strain>
    </source>
</reference>
<dbReference type="RefSeq" id="WP_176152464.1">
    <property type="nucleotide sequence ID" value="NZ_FUYM01000002.1"/>
</dbReference>
<evidence type="ECO:0008006" key="4">
    <source>
        <dbReference type="Google" id="ProtNLM"/>
    </source>
</evidence>
<evidence type="ECO:0000313" key="3">
    <source>
        <dbReference type="Proteomes" id="UP000189818"/>
    </source>
</evidence>
<dbReference type="InterPro" id="IPR025293">
    <property type="entry name" value="YfiR/HmsC-like"/>
</dbReference>
<dbReference type="AlphaFoldDB" id="A0A1T5ARC3"/>
<protein>
    <recommendedName>
        <fullName evidence="4">YfiR family protein</fullName>
    </recommendedName>
</protein>
<keyword evidence="3" id="KW-1185">Reference proteome</keyword>
<sequence>MRRCFRSIVGAMVAVYAGAGPAAPLEQAIKASYVTKFAPFVEWPAAAFAGPGSPFLICLSGRDSFGPVIDDLARGQRVRGRPVQVRRVADAASAGDCQILVIGAGTDGALVEGAGKSMLTISDKSAGVDGGMIRFVRQGGRIRFEIDNGAARAAHLTISSKLLELAVTVNP</sequence>
<dbReference type="EMBL" id="FUYM01000002">
    <property type="protein sequence ID" value="SKB37456.1"/>
    <property type="molecule type" value="Genomic_DNA"/>
</dbReference>
<evidence type="ECO:0000313" key="2">
    <source>
        <dbReference type="EMBL" id="SKB37456.1"/>
    </source>
</evidence>
<dbReference type="STRING" id="439228.SAMN06295920_102155"/>
<feature type="chain" id="PRO_5012278636" description="YfiR family protein" evidence="1">
    <location>
        <begin position="23"/>
        <end position="171"/>
    </location>
</feature>
<feature type="signal peptide" evidence="1">
    <location>
        <begin position="1"/>
        <end position="22"/>
    </location>
</feature>
<gene>
    <name evidence="2" type="ORF">SAMN06295920_102155</name>
</gene>